<organism evidence="1 2">
    <name type="scientific">Lederbergia wuyishanensis</name>
    <dbReference type="NCBI Taxonomy" id="1347903"/>
    <lineage>
        <taxon>Bacteria</taxon>
        <taxon>Bacillati</taxon>
        <taxon>Bacillota</taxon>
        <taxon>Bacilli</taxon>
        <taxon>Bacillales</taxon>
        <taxon>Bacillaceae</taxon>
        <taxon>Lederbergia</taxon>
    </lineage>
</organism>
<name>A0ABU0D4I4_9BACI</name>
<comment type="caution">
    <text evidence="1">The sequence shown here is derived from an EMBL/GenBank/DDBJ whole genome shotgun (WGS) entry which is preliminary data.</text>
</comment>
<evidence type="ECO:0000313" key="1">
    <source>
        <dbReference type="EMBL" id="MDQ0343323.1"/>
    </source>
</evidence>
<dbReference type="RefSeq" id="WP_244681694.1">
    <property type="nucleotide sequence ID" value="NZ_JALIRM010000008.1"/>
</dbReference>
<evidence type="ECO:0008006" key="3">
    <source>
        <dbReference type="Google" id="ProtNLM"/>
    </source>
</evidence>
<reference evidence="1 2" key="1">
    <citation type="submission" date="2023-07" db="EMBL/GenBank/DDBJ databases">
        <title>Genomic Encyclopedia of Type Strains, Phase IV (KMG-IV): sequencing the most valuable type-strain genomes for metagenomic binning, comparative biology and taxonomic classification.</title>
        <authorList>
            <person name="Goeker M."/>
        </authorList>
    </citation>
    <scope>NUCLEOTIDE SEQUENCE [LARGE SCALE GENOMIC DNA]</scope>
    <source>
        <strain evidence="1 2">DSM 27848</strain>
    </source>
</reference>
<dbReference type="EMBL" id="JAUSUO010000004">
    <property type="protein sequence ID" value="MDQ0343323.1"/>
    <property type="molecule type" value="Genomic_DNA"/>
</dbReference>
<dbReference type="Proteomes" id="UP001232343">
    <property type="component" value="Unassembled WGS sequence"/>
</dbReference>
<proteinExistence type="predicted"/>
<gene>
    <name evidence="1" type="ORF">J2S14_002137</name>
</gene>
<protein>
    <recommendedName>
        <fullName evidence="3">LAGLIDADG homing endonuclease</fullName>
    </recommendedName>
</protein>
<sequence>MLVKIQTPNEMMELSEEGKKKFEKEVLEGPLFKKVLQSIEDSALKGYTGYRRKIHSQDEVRSLKVIQKYLQAAGYKCEFETEKRLGLISEYDVHYFVIRWK</sequence>
<keyword evidence="2" id="KW-1185">Reference proteome</keyword>
<evidence type="ECO:0000313" key="2">
    <source>
        <dbReference type="Proteomes" id="UP001232343"/>
    </source>
</evidence>
<accession>A0ABU0D4I4</accession>